<name>A0A011WTB3_RUMAL</name>
<proteinExistence type="predicted"/>
<comment type="caution">
    <text evidence="2">The sequence shown here is derived from an EMBL/GenBank/DDBJ whole genome shotgun (WGS) entry which is preliminary data.</text>
</comment>
<gene>
    <name evidence="2" type="ORF">RASY3_09215</name>
</gene>
<dbReference type="OrthoDB" id="9816185at2"/>
<feature type="domain" description="HNH" evidence="1">
    <location>
        <begin position="109"/>
        <end position="154"/>
    </location>
</feature>
<organism evidence="2 3">
    <name type="scientific">Ruminococcus albus SY3</name>
    <dbReference type="NCBI Taxonomy" id="1341156"/>
    <lineage>
        <taxon>Bacteria</taxon>
        <taxon>Bacillati</taxon>
        <taxon>Bacillota</taxon>
        <taxon>Clostridia</taxon>
        <taxon>Eubacteriales</taxon>
        <taxon>Oscillospiraceae</taxon>
        <taxon>Ruminococcus</taxon>
    </lineage>
</organism>
<reference evidence="2 3" key="1">
    <citation type="submission" date="2013-06" db="EMBL/GenBank/DDBJ databases">
        <title>Rumen cellulosomics: divergent fiber-degrading strategies revealed by comparative genome-wide analysis of six Ruminococcal strains.</title>
        <authorList>
            <person name="Dassa B."/>
            <person name="Borovok I."/>
            <person name="Lamed R."/>
            <person name="Flint H."/>
            <person name="Yeoman C.J."/>
            <person name="White B."/>
            <person name="Bayer E.A."/>
        </authorList>
    </citation>
    <scope>NUCLEOTIDE SEQUENCE [LARGE SCALE GENOMIC DNA]</scope>
    <source>
        <strain evidence="2 3">SY3</strain>
    </source>
</reference>
<dbReference type="Gene3D" id="1.10.30.50">
    <property type="match status" value="1"/>
</dbReference>
<evidence type="ECO:0000259" key="1">
    <source>
        <dbReference type="Pfam" id="PF01844"/>
    </source>
</evidence>
<dbReference type="EMBL" id="JEOB01000002">
    <property type="protein sequence ID" value="EXM40270.1"/>
    <property type="molecule type" value="Genomic_DNA"/>
</dbReference>
<dbReference type="Pfam" id="PF01844">
    <property type="entry name" value="HNH"/>
    <property type="match status" value="1"/>
</dbReference>
<evidence type="ECO:0000313" key="3">
    <source>
        <dbReference type="Proteomes" id="UP000021369"/>
    </source>
</evidence>
<dbReference type="GO" id="GO:0003676">
    <property type="term" value="F:nucleic acid binding"/>
    <property type="evidence" value="ECO:0007669"/>
    <property type="project" value="InterPro"/>
</dbReference>
<dbReference type="RefSeq" id="WP_037287186.1">
    <property type="nucleotide sequence ID" value="NZ_JEOB01000002.1"/>
</dbReference>
<protein>
    <recommendedName>
        <fullName evidence="1">HNH domain-containing protein</fullName>
    </recommendedName>
</protein>
<accession>A0A011WTB3</accession>
<dbReference type="Proteomes" id="UP000021369">
    <property type="component" value="Unassembled WGS sequence"/>
</dbReference>
<dbReference type="InterPro" id="IPR002711">
    <property type="entry name" value="HNH"/>
</dbReference>
<evidence type="ECO:0000313" key="2">
    <source>
        <dbReference type="EMBL" id="EXM40270.1"/>
    </source>
</evidence>
<dbReference type="AlphaFoldDB" id="A0A011WTB3"/>
<sequence>MIKHEPIKLIITDNESVEHEMTQDDIYDLLPDVESFKTTDYYNYSKQETKDYTLNLSNAMDFFLREKKRMEDDKGYKKAMKAKYDQFSRSGNKIYNQVYSRIKTSEDVCVYCNLRNRDIAELDHFFPKATFPSLAISINNLIPSCSYCNHPKNDNFPLDYVLLHPYYDNCLDNVYDYLKYKINEFKGYNIVGEFYIDKTENMDDYTYIRIIKHFEFFDLNKYYKKDFISDYDEFVETLNNIDCLKEKLEKKRDYNRKKRSAPWLYAGFDALTHSEDFFRIIENKLCRKEEFMSSQ</sequence>
<dbReference type="PATRIC" id="fig|1341156.4.peg.1143"/>
<dbReference type="GO" id="GO:0004519">
    <property type="term" value="F:endonuclease activity"/>
    <property type="evidence" value="ECO:0007669"/>
    <property type="project" value="InterPro"/>
</dbReference>
<dbReference type="GO" id="GO:0008270">
    <property type="term" value="F:zinc ion binding"/>
    <property type="evidence" value="ECO:0007669"/>
    <property type="project" value="InterPro"/>
</dbReference>
<keyword evidence="3" id="KW-1185">Reference proteome</keyword>